<keyword evidence="1" id="KW-1133">Transmembrane helix</keyword>
<reference evidence="2" key="2">
    <citation type="submission" date="2022-01" db="EMBL/GenBank/DDBJ databases">
        <authorList>
            <person name="Hirooka S."/>
            <person name="Miyagishima S.Y."/>
        </authorList>
    </citation>
    <scope>NUCLEOTIDE SEQUENCE</scope>
    <source>
        <strain evidence="2">NBRC 102759</strain>
    </source>
</reference>
<comment type="caution">
    <text evidence="2">The sequence shown here is derived from an EMBL/GenBank/DDBJ whole genome shotgun (WGS) entry which is preliminary data.</text>
</comment>
<reference evidence="2" key="1">
    <citation type="journal article" date="2022" name="Proc. Natl. Acad. Sci. U.S.A.">
        <title>Life cycle and functional genomics of the unicellular red alga Galdieria for elucidating algal and plant evolution and industrial use.</title>
        <authorList>
            <person name="Hirooka S."/>
            <person name="Itabashi T."/>
            <person name="Ichinose T.M."/>
            <person name="Onuma R."/>
            <person name="Fujiwara T."/>
            <person name="Yamashita S."/>
            <person name="Jong L.W."/>
            <person name="Tomita R."/>
            <person name="Iwane A.H."/>
            <person name="Miyagishima S.Y."/>
        </authorList>
    </citation>
    <scope>NUCLEOTIDE SEQUENCE</scope>
    <source>
        <strain evidence="2">NBRC 102759</strain>
    </source>
</reference>
<dbReference type="AlphaFoldDB" id="A0A9C7PRB3"/>
<proteinExistence type="predicted"/>
<dbReference type="EMBL" id="BQMJ01000007">
    <property type="protein sequence ID" value="GJQ09223.1"/>
    <property type="molecule type" value="Genomic_DNA"/>
</dbReference>
<gene>
    <name evidence="2" type="ORF">GpartN1_g1014.t1</name>
</gene>
<keyword evidence="3" id="KW-1185">Reference proteome</keyword>
<feature type="transmembrane region" description="Helical" evidence="1">
    <location>
        <begin position="317"/>
        <end position="335"/>
    </location>
</feature>
<keyword evidence="1" id="KW-0812">Transmembrane</keyword>
<dbReference type="Proteomes" id="UP001061958">
    <property type="component" value="Unassembled WGS sequence"/>
</dbReference>
<evidence type="ECO:0000313" key="2">
    <source>
        <dbReference type="EMBL" id="GJQ09223.1"/>
    </source>
</evidence>
<name>A0A9C7PRB3_9RHOD</name>
<evidence type="ECO:0000313" key="3">
    <source>
        <dbReference type="Proteomes" id="UP001061958"/>
    </source>
</evidence>
<evidence type="ECO:0000256" key="1">
    <source>
        <dbReference type="SAM" id="Phobius"/>
    </source>
</evidence>
<dbReference type="OrthoDB" id="7919at2759"/>
<evidence type="ECO:0008006" key="4">
    <source>
        <dbReference type="Google" id="ProtNLM"/>
    </source>
</evidence>
<sequence length="380" mass="43546">MLKRSKYMERQAVNCILSQPFDLFNFGPKGDCSSIQASKEDLCELIFNAPTLPLHSKGSVSSKDSKLTVSQILRILRPSLPELCDTTFFQCFSQCLLLTRKDHFFAIILRDRLLLFVHNAHSSVSSILQEALQYLLYSDERHSETCSFCWIALSSLIVCYAEDLKRVFEDLHEQNTELLQRVKCVSDFINYKDIVLQRQSLQSLLIELEDFEQILLHILSLQMLHSVKVSNPVASPIHAILRIMDQMASRIHQRVEVSNQTEHWLMMESDAVQSQLLSFDVPLTFSAACFLLCFLFFAFTGMNTGIPIYHSSHAIDYWLGMILIVVVFLSCYGWMMTKWLRRSGPKLSPGQVPHHHPVEDTVLFSQVSSGRISFLNTLTQ</sequence>
<accession>A0A9C7PRB3</accession>
<organism evidence="2 3">
    <name type="scientific">Galdieria partita</name>
    <dbReference type="NCBI Taxonomy" id="83374"/>
    <lineage>
        <taxon>Eukaryota</taxon>
        <taxon>Rhodophyta</taxon>
        <taxon>Bangiophyceae</taxon>
        <taxon>Galdieriales</taxon>
        <taxon>Galdieriaceae</taxon>
        <taxon>Galdieria</taxon>
    </lineage>
</organism>
<feature type="transmembrane region" description="Helical" evidence="1">
    <location>
        <begin position="276"/>
        <end position="297"/>
    </location>
</feature>
<keyword evidence="1" id="KW-0472">Membrane</keyword>
<protein>
    <recommendedName>
        <fullName evidence="4">Magnesium transporter</fullName>
    </recommendedName>
</protein>